<dbReference type="Proteomes" id="UP000435112">
    <property type="component" value="Unassembled WGS sequence"/>
</dbReference>
<evidence type="ECO:0000313" key="9">
    <source>
        <dbReference type="EMBL" id="KAE9353211.1"/>
    </source>
</evidence>
<dbReference type="GO" id="GO:0004674">
    <property type="term" value="F:protein serine/threonine kinase activity"/>
    <property type="evidence" value="ECO:0007669"/>
    <property type="project" value="UniProtKB-KW"/>
</dbReference>
<organism evidence="7 12">
    <name type="scientific">Phytophthora rubi</name>
    <dbReference type="NCBI Taxonomy" id="129364"/>
    <lineage>
        <taxon>Eukaryota</taxon>
        <taxon>Sar</taxon>
        <taxon>Stramenopiles</taxon>
        <taxon>Oomycota</taxon>
        <taxon>Peronosporomycetes</taxon>
        <taxon>Peronosporales</taxon>
        <taxon>Peronosporaceae</taxon>
        <taxon>Phytophthora</taxon>
    </lineage>
</organism>
<dbReference type="InterPro" id="IPR050205">
    <property type="entry name" value="CDPK_Ser/Thr_kinases"/>
</dbReference>
<dbReference type="PROSITE" id="PS50011">
    <property type="entry name" value="PROTEIN_KINASE_DOM"/>
    <property type="match status" value="1"/>
</dbReference>
<keyword evidence="5" id="KW-0067">ATP-binding</keyword>
<feature type="domain" description="Protein kinase" evidence="6">
    <location>
        <begin position="136"/>
        <end position="409"/>
    </location>
</feature>
<evidence type="ECO:0000256" key="3">
    <source>
        <dbReference type="ARBA" id="ARBA00022741"/>
    </source>
</evidence>
<dbReference type="GO" id="GO:0005524">
    <property type="term" value="F:ATP binding"/>
    <property type="evidence" value="ECO:0007669"/>
    <property type="project" value="UniProtKB-KW"/>
</dbReference>
<evidence type="ECO:0000259" key="6">
    <source>
        <dbReference type="PROSITE" id="PS50011"/>
    </source>
</evidence>
<dbReference type="EMBL" id="QXFV01000146">
    <property type="protein sequence ID" value="KAE9048478.1"/>
    <property type="molecule type" value="Genomic_DNA"/>
</dbReference>
<comment type="caution">
    <text evidence="7">The sequence shown here is derived from an EMBL/GenBank/DDBJ whole genome shotgun (WGS) entry which is preliminary data.</text>
</comment>
<keyword evidence="4" id="KW-0418">Kinase</keyword>
<evidence type="ECO:0000256" key="5">
    <source>
        <dbReference type="ARBA" id="ARBA00022840"/>
    </source>
</evidence>
<evidence type="ECO:0000313" key="10">
    <source>
        <dbReference type="Proteomes" id="UP000429607"/>
    </source>
</evidence>
<keyword evidence="2" id="KW-0808">Transferase</keyword>
<proteinExistence type="predicted"/>
<dbReference type="InterPro" id="IPR011009">
    <property type="entry name" value="Kinase-like_dom_sf"/>
</dbReference>
<keyword evidence="11" id="KW-1185">Reference proteome</keyword>
<evidence type="ECO:0000256" key="4">
    <source>
        <dbReference type="ARBA" id="ARBA00022777"/>
    </source>
</evidence>
<evidence type="ECO:0000313" key="8">
    <source>
        <dbReference type="EMBL" id="KAE9048478.1"/>
    </source>
</evidence>
<dbReference type="SUPFAM" id="SSF56112">
    <property type="entry name" value="Protein kinase-like (PK-like)"/>
    <property type="match status" value="1"/>
</dbReference>
<keyword evidence="3" id="KW-0547">Nucleotide-binding</keyword>
<protein>
    <recommendedName>
        <fullName evidence="6">Protein kinase domain-containing protein</fullName>
    </recommendedName>
</protein>
<evidence type="ECO:0000313" key="12">
    <source>
        <dbReference type="Proteomes" id="UP000435112"/>
    </source>
</evidence>
<evidence type="ECO:0000256" key="1">
    <source>
        <dbReference type="ARBA" id="ARBA00022527"/>
    </source>
</evidence>
<reference evidence="10 12" key="1">
    <citation type="submission" date="2018-09" db="EMBL/GenBank/DDBJ databases">
        <title>Genomic investigation of the strawberry pathogen Phytophthora fragariae indicates pathogenicity is determined by transcriptional variation in three key races.</title>
        <authorList>
            <person name="Adams T.M."/>
            <person name="Armitage A.D."/>
            <person name="Sobczyk M.K."/>
            <person name="Bates H.J."/>
            <person name="Dunwell J.M."/>
            <person name="Nellist C.F."/>
            <person name="Harrison R.J."/>
        </authorList>
    </citation>
    <scope>NUCLEOTIDE SEQUENCE [LARGE SCALE GENOMIC DNA]</scope>
    <source>
        <strain evidence="8 10">SCRP249</strain>
        <strain evidence="7 12">SCRP324</strain>
        <strain evidence="9 11">SCRP333</strain>
    </source>
</reference>
<dbReference type="EMBL" id="QXFU01000144">
    <property type="protein sequence ID" value="KAE9042545.1"/>
    <property type="molecule type" value="Genomic_DNA"/>
</dbReference>
<evidence type="ECO:0000256" key="2">
    <source>
        <dbReference type="ARBA" id="ARBA00022679"/>
    </source>
</evidence>
<name>A0A6A3NNE9_9STRA</name>
<dbReference type="Pfam" id="PF00069">
    <property type="entry name" value="Pkinase"/>
    <property type="match status" value="1"/>
</dbReference>
<dbReference type="Proteomes" id="UP000429607">
    <property type="component" value="Unassembled WGS sequence"/>
</dbReference>
<dbReference type="InterPro" id="IPR000719">
    <property type="entry name" value="Prot_kinase_dom"/>
</dbReference>
<dbReference type="OrthoDB" id="5337378at2759"/>
<dbReference type="Proteomes" id="UP000434957">
    <property type="component" value="Unassembled WGS sequence"/>
</dbReference>
<dbReference type="PANTHER" id="PTHR24349">
    <property type="entry name" value="SERINE/THREONINE-PROTEIN KINASE"/>
    <property type="match status" value="1"/>
</dbReference>
<keyword evidence="1" id="KW-0723">Serine/threonine-protein kinase</keyword>
<evidence type="ECO:0000313" key="7">
    <source>
        <dbReference type="EMBL" id="KAE9042545.1"/>
    </source>
</evidence>
<accession>A0A6A3NNE9</accession>
<gene>
    <name evidence="8" type="ORF">PR001_g3806</name>
    <name evidence="7" type="ORF">PR002_g3851</name>
    <name evidence="9" type="ORF">PR003_g3997</name>
</gene>
<dbReference type="EMBL" id="QXFT01000145">
    <property type="protein sequence ID" value="KAE9353211.1"/>
    <property type="molecule type" value="Genomic_DNA"/>
</dbReference>
<dbReference type="AlphaFoldDB" id="A0A6A3NNE9"/>
<dbReference type="PROSITE" id="PS00108">
    <property type="entry name" value="PROTEIN_KINASE_ST"/>
    <property type="match status" value="1"/>
</dbReference>
<evidence type="ECO:0000313" key="11">
    <source>
        <dbReference type="Proteomes" id="UP000434957"/>
    </source>
</evidence>
<dbReference type="SMART" id="SM00220">
    <property type="entry name" value="S_TKc"/>
    <property type="match status" value="1"/>
</dbReference>
<dbReference type="Gene3D" id="1.10.510.10">
    <property type="entry name" value="Transferase(Phosphotransferase) domain 1"/>
    <property type="match status" value="1"/>
</dbReference>
<sequence>MVDLPALGEKVSASGHSVDTVLPSEFVVAARVKCARFVPCWVAKRRWVVLRGSKSPILSVYRQDPRRLEPCAPLRMLLLGEDTRMRVVGHKRLVLVSSRVRKDDTLSLEFETTEQRQLALDMLSRWVALAVLLQRLSVHESIAKSPNSAVYVCYDCNDPAKQFVLKRVHRARCHDELRLTARLMALSRENQELGRLLPQYSFLFEDNKAKCVTIVMKYYAGGSLAERIQDHGPLPEALACNVLIALCRALYLLHENHVLHLDVKASNIVFDDEQSRSGKFSNLKLVDFGSGACLDSSYNGSTDTGISEKMARAGTYGCMAPERFRGCCGPEADVYGAGIVLYHMLSGVIPFSGTDTYQLLARNMLGDVNFDEKQWGLVSPQLKTLTAQMLEKSPAKRIKFTEILSLPWLSREPEYIDVTMIAVENREPQILSSK</sequence>
<dbReference type="InterPro" id="IPR008271">
    <property type="entry name" value="Ser/Thr_kinase_AS"/>
</dbReference>